<dbReference type="InterPro" id="IPR020067">
    <property type="entry name" value="Frizzled_dom"/>
</dbReference>
<evidence type="ECO:0000256" key="4">
    <source>
        <dbReference type="ARBA" id="ARBA00022968"/>
    </source>
</evidence>
<dbReference type="PROSITE" id="PS01209">
    <property type="entry name" value="LDLRA_1"/>
    <property type="match status" value="2"/>
</dbReference>
<feature type="disulfide bond" evidence="9">
    <location>
        <begin position="684"/>
        <end position="696"/>
    </location>
</feature>
<evidence type="ECO:0000256" key="10">
    <source>
        <dbReference type="SAM" id="MobiDB-lite"/>
    </source>
</evidence>
<feature type="domain" description="FZ" evidence="12">
    <location>
        <begin position="532"/>
        <end position="643"/>
    </location>
</feature>
<evidence type="ECO:0000256" key="11">
    <source>
        <dbReference type="SAM" id="Phobius"/>
    </source>
</evidence>
<feature type="disulfide bond" evidence="9">
    <location>
        <begin position="647"/>
        <end position="659"/>
    </location>
</feature>
<feature type="compositionally biased region" description="Low complexity" evidence="10">
    <location>
        <begin position="939"/>
        <end position="962"/>
    </location>
</feature>
<dbReference type="Proteomes" id="UP001652626">
    <property type="component" value="Chromosome 2"/>
</dbReference>
<feature type="disulfide bond" evidence="9">
    <location>
        <begin position="654"/>
        <end position="672"/>
    </location>
</feature>
<dbReference type="Pfam" id="PF01392">
    <property type="entry name" value="Fz"/>
    <property type="match status" value="1"/>
</dbReference>
<dbReference type="Gene3D" id="4.10.400.10">
    <property type="entry name" value="Low-density Lipoprotein Receptor"/>
    <property type="match status" value="3"/>
</dbReference>
<evidence type="ECO:0000313" key="14">
    <source>
        <dbReference type="RefSeq" id="XP_026497821.2"/>
    </source>
</evidence>
<dbReference type="CDD" id="cd07066">
    <property type="entry name" value="CRD_FZ"/>
    <property type="match status" value="1"/>
</dbReference>
<dbReference type="PROSITE" id="PS50038">
    <property type="entry name" value="FZ"/>
    <property type="match status" value="1"/>
</dbReference>
<dbReference type="RefSeq" id="XP_026497821.2">
    <property type="nucleotide sequence ID" value="XM_026642036.2"/>
</dbReference>
<dbReference type="PANTHER" id="PTHR24270:SF57">
    <property type="entry name" value="FI24007P1"/>
    <property type="match status" value="1"/>
</dbReference>
<dbReference type="InterPro" id="IPR036790">
    <property type="entry name" value="Frizzled_dom_sf"/>
</dbReference>
<keyword evidence="6 11" id="KW-0472">Membrane</keyword>
<dbReference type="SMART" id="SM00192">
    <property type="entry name" value="LDLa"/>
    <property type="match status" value="3"/>
</dbReference>
<comment type="subcellular location">
    <subcellularLocation>
        <location evidence="1">Cell membrane</location>
        <topology evidence="1">Single-pass type II membrane protein</topology>
    </subcellularLocation>
</comment>
<dbReference type="OMA" id="DEDNCFT"/>
<accession>A0A8B8IPS0</accession>
<feature type="compositionally biased region" description="Basic and acidic residues" evidence="10">
    <location>
        <begin position="809"/>
        <end position="818"/>
    </location>
</feature>
<evidence type="ECO:0000256" key="7">
    <source>
        <dbReference type="ARBA" id="ARBA00023157"/>
    </source>
</evidence>
<keyword evidence="13" id="KW-1185">Reference proteome</keyword>
<reference evidence="13" key="1">
    <citation type="submission" date="2025-05" db="UniProtKB">
        <authorList>
            <consortium name="RefSeq"/>
        </authorList>
    </citation>
    <scope>NUCLEOTIDE SEQUENCE [LARGE SCALE GENOMIC DNA]</scope>
</reference>
<keyword evidence="7 9" id="KW-1015">Disulfide bond</keyword>
<feature type="disulfide bond" evidence="9">
    <location>
        <begin position="691"/>
        <end position="709"/>
    </location>
</feature>
<gene>
    <name evidence="14" type="primary">LOC113401956</name>
</gene>
<organism evidence="13 14">
    <name type="scientific">Vanessa tameamea</name>
    <name type="common">Kamehameha butterfly</name>
    <dbReference type="NCBI Taxonomy" id="334116"/>
    <lineage>
        <taxon>Eukaryota</taxon>
        <taxon>Metazoa</taxon>
        <taxon>Ecdysozoa</taxon>
        <taxon>Arthropoda</taxon>
        <taxon>Hexapoda</taxon>
        <taxon>Insecta</taxon>
        <taxon>Pterygota</taxon>
        <taxon>Neoptera</taxon>
        <taxon>Endopterygota</taxon>
        <taxon>Lepidoptera</taxon>
        <taxon>Glossata</taxon>
        <taxon>Ditrysia</taxon>
        <taxon>Papilionoidea</taxon>
        <taxon>Nymphalidae</taxon>
        <taxon>Nymphalinae</taxon>
        <taxon>Vanessa</taxon>
    </lineage>
</organism>
<dbReference type="GeneID" id="113401956"/>
<evidence type="ECO:0000256" key="6">
    <source>
        <dbReference type="ARBA" id="ARBA00023136"/>
    </source>
</evidence>
<feature type="compositionally biased region" description="Polar residues" evidence="10">
    <location>
        <begin position="783"/>
        <end position="801"/>
    </location>
</feature>
<evidence type="ECO:0000256" key="5">
    <source>
        <dbReference type="ARBA" id="ARBA00022989"/>
    </source>
</evidence>
<evidence type="ECO:0000256" key="9">
    <source>
        <dbReference type="PROSITE-ProRule" id="PRU00124"/>
    </source>
</evidence>
<feature type="region of interest" description="Disordered" evidence="10">
    <location>
        <begin position="25"/>
        <end position="47"/>
    </location>
</feature>
<comment type="caution">
    <text evidence="9">Lacks conserved residue(s) required for the propagation of feature annotation.</text>
</comment>
<evidence type="ECO:0000313" key="13">
    <source>
        <dbReference type="Proteomes" id="UP001652626"/>
    </source>
</evidence>
<reference evidence="14" key="2">
    <citation type="submission" date="2025-08" db="UniProtKB">
        <authorList>
            <consortium name="RefSeq"/>
        </authorList>
    </citation>
    <scope>IDENTIFICATION</scope>
    <source>
        <tissue evidence="14">Whole body</tissue>
    </source>
</reference>
<keyword evidence="3" id="KW-0677">Repeat</keyword>
<feature type="region of interest" description="Disordered" evidence="10">
    <location>
        <begin position="924"/>
        <end position="964"/>
    </location>
</feature>
<dbReference type="OrthoDB" id="10020456at2759"/>
<feature type="transmembrane region" description="Helical" evidence="11">
    <location>
        <begin position="217"/>
        <end position="236"/>
    </location>
</feature>
<feature type="compositionally biased region" description="Basic and acidic residues" evidence="10">
    <location>
        <begin position="869"/>
        <end position="882"/>
    </location>
</feature>
<dbReference type="PANTHER" id="PTHR24270">
    <property type="entry name" value="LOW-DENSITY LIPOPROTEIN RECEPTOR-RELATED"/>
    <property type="match status" value="1"/>
</dbReference>
<feature type="disulfide bond" evidence="9">
    <location>
        <begin position="983"/>
        <end position="998"/>
    </location>
</feature>
<dbReference type="SUPFAM" id="SSF57424">
    <property type="entry name" value="LDL receptor-like module"/>
    <property type="match status" value="3"/>
</dbReference>
<keyword evidence="2 11" id="KW-0812">Transmembrane</keyword>
<name>A0A8B8IPS0_VANTA</name>
<evidence type="ECO:0000256" key="2">
    <source>
        <dbReference type="ARBA" id="ARBA00022692"/>
    </source>
</evidence>
<dbReference type="InterPro" id="IPR023415">
    <property type="entry name" value="LDLR_class-A_CS"/>
</dbReference>
<dbReference type="Gene3D" id="1.10.2000.10">
    <property type="entry name" value="Frizzled cysteine-rich domain"/>
    <property type="match status" value="1"/>
</dbReference>
<evidence type="ECO:0000259" key="12">
    <source>
        <dbReference type="PROSITE" id="PS50038"/>
    </source>
</evidence>
<feature type="disulfide bond" evidence="9">
    <location>
        <begin position="971"/>
        <end position="989"/>
    </location>
</feature>
<evidence type="ECO:0000256" key="8">
    <source>
        <dbReference type="PROSITE-ProRule" id="PRU00090"/>
    </source>
</evidence>
<feature type="region of interest" description="Disordered" evidence="10">
    <location>
        <begin position="731"/>
        <end position="757"/>
    </location>
</feature>
<dbReference type="CDD" id="cd00112">
    <property type="entry name" value="LDLa"/>
    <property type="match status" value="3"/>
</dbReference>
<protein>
    <submittedName>
        <fullName evidence="14">Uncharacterized protein LOC113401956 isoform X1</fullName>
    </submittedName>
</protein>
<dbReference type="SUPFAM" id="SSF63501">
    <property type="entry name" value="Frizzled cysteine-rich domain"/>
    <property type="match status" value="1"/>
</dbReference>
<feature type="disulfide bond" evidence="9">
    <location>
        <begin position="964"/>
        <end position="976"/>
    </location>
</feature>
<dbReference type="InterPro" id="IPR050685">
    <property type="entry name" value="LDLR"/>
</dbReference>
<proteinExistence type="predicted"/>
<evidence type="ECO:0000256" key="1">
    <source>
        <dbReference type="ARBA" id="ARBA00004401"/>
    </source>
</evidence>
<feature type="disulfide bond" evidence="9">
    <location>
        <begin position="666"/>
        <end position="681"/>
    </location>
</feature>
<evidence type="ECO:0000256" key="3">
    <source>
        <dbReference type="ARBA" id="ARBA00022737"/>
    </source>
</evidence>
<dbReference type="InterPro" id="IPR036055">
    <property type="entry name" value="LDL_receptor-like_sf"/>
</dbReference>
<dbReference type="Pfam" id="PF00057">
    <property type="entry name" value="Ldl_recept_a"/>
    <property type="match status" value="3"/>
</dbReference>
<dbReference type="InterPro" id="IPR002172">
    <property type="entry name" value="LDrepeatLR_classA_rpt"/>
</dbReference>
<keyword evidence="5 11" id="KW-1133">Transmembrane helix</keyword>
<sequence>MVNGNYVLYGDRPSSDSEIVCDHVQTRTAERKTKRKTNKTTSANERHSRNVAELDNETDAVKYEKKIKEPRLLRYVPTTDVEENFVTEKYETYDLKLEEPPKKHTFTKKPKNPADGSINYAYSHSSSSCSSPNLPTISEHGEQYGTYRVRSPQLPNANDIQGYDTKLDKYFAKPREVKTFAAKVGYNGSHPDSLYRVANDSGAGSNQFVRALRVLRWPLALFTVCVALAVFVYFLMPVNMDADSDSVNATYWAESISEAQTHNNRNKMAIKPTLQTGTEKSRPPGSNPPEIDFYDSDHNNYDLSSIVDIVTEKLPKRKLPLPPIFPTHIAPEVQYGNEEADSESSRSPKLLKVTTTVPSDSTLKPHITQKPEKPLAVYFKDGNAITTTSTEGVTITESITHAESSNDIANYLKQQAKINIMKYSKPEIQVEQVSPSSVPLPQFDTAKMKQLFVPKPDVPPEVQEYYSRPAVNRDVKFTSGHSKLFGISIEDAENMKSTTQNSLYNTRVSPTLPTWRDRDDSTTKKYPINGNFDVPQCRSTRLPLCRGVLPYDLAGAPATVGMVDVTTLLPQIEYLVSTNCSLRVRHFACSLLEPECSPPPYSPKLPCYNFCKAIVDSCDGMLPTDLQAMFACNQYSSSNCATARAPCFSRELACGDGSCVPRDWICDGTRDCPGGEDEMPCSACENNEYRCSSGLCITKRWLCDGYADCPSGEDEQEDLCRRRLRAEGGYGEDVGEPGEELAGSAPAPSVRKPNRLHVPQNRNYAALRNAGDTDSSQELLMTSDSNNALRRNFTRRPSLSRLSPYKRPKPLEFKHDSEENNENASAAPIIHQHQNRTRKPNSKNVNINEDNLDDSPENVNLEDLGLFGDVEKEKKEEQTERKGQKKQPFRPMNRATDLVESTKLDKTINTLEKVIDGAGMLRKAARDNREETVDSPESTHTADATDGAAGAHNSAHNSAHASPCPSGELRCVDGRCITFAQLCDGTIDCSDHADEDNCYT</sequence>
<feature type="disulfide bond" evidence="8">
    <location>
        <begin position="580"/>
        <end position="618"/>
    </location>
</feature>
<keyword evidence="4" id="KW-0735">Signal-anchor</keyword>
<dbReference type="PROSITE" id="PS50068">
    <property type="entry name" value="LDLRA_2"/>
    <property type="match status" value="3"/>
</dbReference>
<dbReference type="PRINTS" id="PR00261">
    <property type="entry name" value="LDLRECEPTOR"/>
</dbReference>
<feature type="region of interest" description="Disordered" evidence="10">
    <location>
        <begin position="783"/>
        <end position="898"/>
    </location>
</feature>